<dbReference type="eggNOG" id="COG4585">
    <property type="taxonomic scope" value="Bacteria"/>
</dbReference>
<dbReference type="Gene3D" id="1.20.5.1930">
    <property type="match status" value="1"/>
</dbReference>
<evidence type="ECO:0000256" key="6">
    <source>
        <dbReference type="ARBA" id="ARBA00022777"/>
    </source>
</evidence>
<dbReference type="PANTHER" id="PTHR24421">
    <property type="entry name" value="NITRATE/NITRITE SENSOR PROTEIN NARX-RELATED"/>
    <property type="match status" value="1"/>
</dbReference>
<dbReference type="PANTHER" id="PTHR24421:SF10">
    <property type="entry name" value="NITRATE_NITRITE SENSOR PROTEIN NARQ"/>
    <property type="match status" value="1"/>
</dbReference>
<proteinExistence type="predicted"/>
<evidence type="ECO:0000256" key="5">
    <source>
        <dbReference type="ARBA" id="ARBA00022741"/>
    </source>
</evidence>
<dbReference type="GO" id="GO:0016020">
    <property type="term" value="C:membrane"/>
    <property type="evidence" value="ECO:0007669"/>
    <property type="project" value="InterPro"/>
</dbReference>
<dbReference type="AlphaFoldDB" id="C8X7N7"/>
<dbReference type="CDD" id="cd16917">
    <property type="entry name" value="HATPase_UhpB-NarQ-NarX-like"/>
    <property type="match status" value="1"/>
</dbReference>
<evidence type="ECO:0000313" key="12">
    <source>
        <dbReference type="Proteomes" id="UP000002218"/>
    </source>
</evidence>
<dbReference type="HOGENOM" id="CLU_021898_1_0_11"/>
<dbReference type="EMBL" id="CP001737">
    <property type="protein sequence ID" value="ACV78990.1"/>
    <property type="molecule type" value="Genomic_DNA"/>
</dbReference>
<evidence type="ECO:0000256" key="2">
    <source>
        <dbReference type="ARBA" id="ARBA00012438"/>
    </source>
</evidence>
<accession>C8X7N7</accession>
<keyword evidence="3" id="KW-0597">Phosphoprotein</keyword>
<evidence type="ECO:0000256" key="3">
    <source>
        <dbReference type="ARBA" id="ARBA00022553"/>
    </source>
</evidence>
<dbReference type="InterPro" id="IPR003594">
    <property type="entry name" value="HATPase_dom"/>
</dbReference>
<dbReference type="SUPFAM" id="SSF55874">
    <property type="entry name" value="ATPase domain of HSP90 chaperone/DNA topoisomerase II/histidine kinase"/>
    <property type="match status" value="1"/>
</dbReference>
<gene>
    <name evidence="11" type="ordered locus">Namu_2641</name>
</gene>
<dbReference type="RefSeq" id="WP_015747871.1">
    <property type="nucleotide sequence ID" value="NC_013235.1"/>
</dbReference>
<dbReference type="STRING" id="479431.Namu_2641"/>
<keyword evidence="4" id="KW-0808">Transferase</keyword>
<dbReference type="GO" id="GO:0005524">
    <property type="term" value="F:ATP binding"/>
    <property type="evidence" value="ECO:0007669"/>
    <property type="project" value="UniProtKB-KW"/>
</dbReference>
<organism evidence="11 12">
    <name type="scientific">Nakamurella multipartita (strain ATCC 700099 / DSM 44233 / CIP 104796 / JCM 9543 / NBRC 105858 / Y-104)</name>
    <name type="common">Microsphaera multipartita</name>
    <dbReference type="NCBI Taxonomy" id="479431"/>
    <lineage>
        <taxon>Bacteria</taxon>
        <taxon>Bacillati</taxon>
        <taxon>Actinomycetota</taxon>
        <taxon>Actinomycetes</taxon>
        <taxon>Nakamurellales</taxon>
        <taxon>Nakamurellaceae</taxon>
        <taxon>Nakamurella</taxon>
    </lineage>
</organism>
<dbReference type="Pfam" id="PF02518">
    <property type="entry name" value="HATPase_c"/>
    <property type="match status" value="1"/>
</dbReference>
<evidence type="ECO:0000313" key="11">
    <source>
        <dbReference type="EMBL" id="ACV78990.1"/>
    </source>
</evidence>
<dbReference type="SMART" id="SM00387">
    <property type="entry name" value="HATPase_c"/>
    <property type="match status" value="1"/>
</dbReference>
<evidence type="ECO:0000256" key="8">
    <source>
        <dbReference type="ARBA" id="ARBA00023012"/>
    </source>
</evidence>
<name>C8X7N7_NAKMY</name>
<evidence type="ECO:0000256" key="7">
    <source>
        <dbReference type="ARBA" id="ARBA00022840"/>
    </source>
</evidence>
<keyword evidence="6 11" id="KW-0418">Kinase</keyword>
<keyword evidence="9" id="KW-0812">Transmembrane</keyword>
<dbReference type="InterPro" id="IPR011712">
    <property type="entry name" value="Sig_transdc_His_kin_sub3_dim/P"/>
</dbReference>
<dbReference type="Proteomes" id="UP000002218">
    <property type="component" value="Chromosome"/>
</dbReference>
<dbReference type="GO" id="GO:0000155">
    <property type="term" value="F:phosphorelay sensor kinase activity"/>
    <property type="evidence" value="ECO:0007669"/>
    <property type="project" value="InterPro"/>
</dbReference>
<feature type="transmembrane region" description="Helical" evidence="9">
    <location>
        <begin position="7"/>
        <end position="30"/>
    </location>
</feature>
<reference evidence="11 12" key="2">
    <citation type="journal article" date="2010" name="Stand. Genomic Sci.">
        <title>Complete genome sequence of Nakamurella multipartita type strain (Y-104).</title>
        <authorList>
            <person name="Tice H."/>
            <person name="Mayilraj S."/>
            <person name="Sims D."/>
            <person name="Lapidus A."/>
            <person name="Nolan M."/>
            <person name="Lucas S."/>
            <person name="Glavina Del Rio T."/>
            <person name="Copeland A."/>
            <person name="Cheng J.F."/>
            <person name="Meincke L."/>
            <person name="Bruce D."/>
            <person name="Goodwin L."/>
            <person name="Pitluck S."/>
            <person name="Ivanova N."/>
            <person name="Mavromatis K."/>
            <person name="Ovchinnikova G."/>
            <person name="Pati A."/>
            <person name="Chen A."/>
            <person name="Palaniappan K."/>
            <person name="Land M."/>
            <person name="Hauser L."/>
            <person name="Chang Y.J."/>
            <person name="Jeffries C.D."/>
            <person name="Detter J.C."/>
            <person name="Brettin T."/>
            <person name="Rohde M."/>
            <person name="Goker M."/>
            <person name="Bristow J."/>
            <person name="Eisen J.A."/>
            <person name="Markowitz V."/>
            <person name="Hugenholtz P."/>
            <person name="Kyrpides N.C."/>
            <person name="Klenk H.P."/>
            <person name="Chen F."/>
        </authorList>
    </citation>
    <scope>NUCLEOTIDE SEQUENCE [LARGE SCALE GENOMIC DNA]</scope>
    <source>
        <strain evidence="12">ATCC 700099 / DSM 44233 / CIP 104796 / JCM 9543 / NBRC 105858 / Y-104</strain>
    </source>
</reference>
<evidence type="ECO:0000256" key="9">
    <source>
        <dbReference type="SAM" id="Phobius"/>
    </source>
</evidence>
<dbReference type="Gene3D" id="3.30.565.10">
    <property type="entry name" value="Histidine kinase-like ATPase, C-terminal domain"/>
    <property type="match status" value="1"/>
</dbReference>
<dbReference type="EC" id="2.7.13.3" evidence="2"/>
<feature type="domain" description="Histidine kinase/HSP90-like ATPase" evidence="10">
    <location>
        <begin position="349"/>
        <end position="445"/>
    </location>
</feature>
<keyword evidence="9" id="KW-0472">Membrane</keyword>
<dbReference type="InterPro" id="IPR050482">
    <property type="entry name" value="Sensor_HK_TwoCompSys"/>
</dbReference>
<dbReference type="KEGG" id="nml:Namu_2641"/>
<evidence type="ECO:0000256" key="4">
    <source>
        <dbReference type="ARBA" id="ARBA00022679"/>
    </source>
</evidence>
<dbReference type="Pfam" id="PF07730">
    <property type="entry name" value="HisKA_3"/>
    <property type="match status" value="1"/>
</dbReference>
<protein>
    <recommendedName>
        <fullName evidence="2">histidine kinase</fullName>
        <ecNumber evidence="2">2.7.13.3</ecNumber>
    </recommendedName>
</protein>
<keyword evidence="9" id="KW-1133">Transmembrane helix</keyword>
<keyword evidence="5" id="KW-0547">Nucleotide-binding</keyword>
<dbReference type="OrthoDB" id="3217947at2"/>
<sequence length="453" mass="47898" precursor="true">MLRSLTVVAMVAYVVVVYAIVVVGGGALVGETGAPELWLSVLATAVVAITFEPMRADISRWLARVLRRDRMTPYQVLAQFRQTATDAYPAAELPVRMARVLAEGTGAAAAQVWLTVRGRLELAAIWPAHHADEGGLAATSLEAASVGAPAVGPIEAADAPAVVVEGSRRSVAVRERGELLGALAVVVRDGQELTPVEERLFAGLAGQSALMFRVAGLRAGLEQELVAVRRRTGELRAARRDLVERQDAERQRLERNIHDGAQQQVIALLVNLRLIQTLLGRSPERGARLLGQQVAAARESVDTLTALSSGLYPPMLTQAGPVAALSAAVTDGPIPVELVSSRLPRCPSDVEAAVYFSCLEAVQNAGKHSGAAAVRIEIDGRFGPGGAGEIDVTVADDGRGFDVDERTGSGLLNIRDRIESVRGTVSITSVPGRGTTIRSWIPTASIDIVAHRT</sequence>
<evidence type="ECO:0000259" key="10">
    <source>
        <dbReference type="SMART" id="SM00387"/>
    </source>
</evidence>
<comment type="catalytic activity">
    <reaction evidence="1">
        <text>ATP + protein L-histidine = ADP + protein N-phospho-L-histidine.</text>
        <dbReference type="EC" id="2.7.13.3"/>
    </reaction>
</comment>
<keyword evidence="7" id="KW-0067">ATP-binding</keyword>
<reference evidence="12" key="1">
    <citation type="submission" date="2009-09" db="EMBL/GenBank/DDBJ databases">
        <title>The complete genome of Nakamurella multipartita DSM 44233.</title>
        <authorList>
            <consortium name="US DOE Joint Genome Institute (JGI-PGF)"/>
            <person name="Lucas S."/>
            <person name="Copeland A."/>
            <person name="Lapidus A."/>
            <person name="Glavina del Rio T."/>
            <person name="Dalin E."/>
            <person name="Tice H."/>
            <person name="Bruce D."/>
            <person name="Goodwin L."/>
            <person name="Pitluck S."/>
            <person name="Kyrpides N."/>
            <person name="Mavromatis K."/>
            <person name="Ivanova N."/>
            <person name="Ovchinnikova G."/>
            <person name="Sims D."/>
            <person name="Meincke L."/>
            <person name="Brettin T."/>
            <person name="Detter J.C."/>
            <person name="Han C."/>
            <person name="Larimer F."/>
            <person name="Land M."/>
            <person name="Hauser L."/>
            <person name="Markowitz V."/>
            <person name="Cheng J.-F."/>
            <person name="Hugenholtz P."/>
            <person name="Woyke T."/>
            <person name="Wu D."/>
            <person name="Klenk H.-P."/>
            <person name="Eisen J.A."/>
        </authorList>
    </citation>
    <scope>NUCLEOTIDE SEQUENCE [LARGE SCALE GENOMIC DNA]</scope>
    <source>
        <strain evidence="12">ATCC 700099 / DSM 44233 / CIP 104796 / JCM 9543 / NBRC 105858 / Y-104</strain>
    </source>
</reference>
<dbReference type="GO" id="GO:0046983">
    <property type="term" value="F:protein dimerization activity"/>
    <property type="evidence" value="ECO:0007669"/>
    <property type="project" value="InterPro"/>
</dbReference>
<evidence type="ECO:0000256" key="1">
    <source>
        <dbReference type="ARBA" id="ARBA00000085"/>
    </source>
</evidence>
<keyword evidence="12" id="KW-1185">Reference proteome</keyword>
<dbReference type="InterPro" id="IPR036890">
    <property type="entry name" value="HATPase_C_sf"/>
</dbReference>
<keyword evidence="8" id="KW-0902">Two-component regulatory system</keyword>
<dbReference type="InParanoid" id="C8X7N7"/>